<proteinExistence type="predicted"/>
<name>A0A087G5L9_ARAAL</name>
<evidence type="ECO:0000313" key="2">
    <source>
        <dbReference type="Proteomes" id="UP000029120"/>
    </source>
</evidence>
<gene>
    <name evidence="1" type="ordered locus">AALP_Aa8g075700</name>
</gene>
<sequence length="104" mass="11418">MKSAMNIFRALGDGIAGIKGSSNSNDEATRDFWILDSEDNKIGAIMRALSKNVSSCGEIIDVLFPGDPEFGIYVVMHGDPNREPLVRGHINLPARLRPDDDFLD</sequence>
<keyword evidence="2" id="KW-1185">Reference proteome</keyword>
<organism evidence="1 2">
    <name type="scientific">Arabis alpina</name>
    <name type="common">Alpine rock-cress</name>
    <dbReference type="NCBI Taxonomy" id="50452"/>
    <lineage>
        <taxon>Eukaryota</taxon>
        <taxon>Viridiplantae</taxon>
        <taxon>Streptophyta</taxon>
        <taxon>Embryophyta</taxon>
        <taxon>Tracheophyta</taxon>
        <taxon>Spermatophyta</taxon>
        <taxon>Magnoliopsida</taxon>
        <taxon>eudicotyledons</taxon>
        <taxon>Gunneridae</taxon>
        <taxon>Pentapetalae</taxon>
        <taxon>rosids</taxon>
        <taxon>malvids</taxon>
        <taxon>Brassicales</taxon>
        <taxon>Brassicaceae</taxon>
        <taxon>Arabideae</taxon>
        <taxon>Arabis</taxon>
    </lineage>
</organism>
<protein>
    <submittedName>
        <fullName evidence="1">Uncharacterized protein</fullName>
    </submittedName>
</protein>
<dbReference type="AlphaFoldDB" id="A0A087G5L9"/>
<dbReference type="EMBL" id="CM002876">
    <property type="protein sequence ID" value="KFK25171.1"/>
    <property type="molecule type" value="Genomic_DNA"/>
</dbReference>
<dbReference type="Proteomes" id="UP000029120">
    <property type="component" value="Chromosome 8"/>
</dbReference>
<accession>A0A087G5L9</accession>
<dbReference type="Gramene" id="KFK25171">
    <property type="protein sequence ID" value="KFK25171"/>
    <property type="gene ID" value="AALP_AA8G075700"/>
</dbReference>
<evidence type="ECO:0000313" key="1">
    <source>
        <dbReference type="EMBL" id="KFK25171.1"/>
    </source>
</evidence>
<reference evidence="2" key="1">
    <citation type="journal article" date="2015" name="Nat. Plants">
        <title>Genome expansion of Arabis alpina linked with retrotransposition and reduced symmetric DNA methylation.</title>
        <authorList>
            <person name="Willing E.M."/>
            <person name="Rawat V."/>
            <person name="Mandakova T."/>
            <person name="Maumus F."/>
            <person name="James G.V."/>
            <person name="Nordstroem K.J."/>
            <person name="Becker C."/>
            <person name="Warthmann N."/>
            <person name="Chica C."/>
            <person name="Szarzynska B."/>
            <person name="Zytnicki M."/>
            <person name="Albani M.C."/>
            <person name="Kiefer C."/>
            <person name="Bergonzi S."/>
            <person name="Castaings L."/>
            <person name="Mateos J.L."/>
            <person name="Berns M.C."/>
            <person name="Bujdoso N."/>
            <person name="Piofczyk T."/>
            <person name="de Lorenzo L."/>
            <person name="Barrero-Sicilia C."/>
            <person name="Mateos I."/>
            <person name="Piednoel M."/>
            <person name="Hagmann J."/>
            <person name="Chen-Min-Tao R."/>
            <person name="Iglesias-Fernandez R."/>
            <person name="Schuster S.C."/>
            <person name="Alonso-Blanco C."/>
            <person name="Roudier F."/>
            <person name="Carbonero P."/>
            <person name="Paz-Ares J."/>
            <person name="Davis S.J."/>
            <person name="Pecinka A."/>
            <person name="Quesneville H."/>
            <person name="Colot V."/>
            <person name="Lysak M.A."/>
            <person name="Weigel D."/>
            <person name="Coupland G."/>
            <person name="Schneeberger K."/>
        </authorList>
    </citation>
    <scope>NUCLEOTIDE SEQUENCE [LARGE SCALE GENOMIC DNA]</scope>
    <source>
        <strain evidence="2">cv. Pajares</strain>
    </source>
</reference>